<dbReference type="GO" id="GO:0003723">
    <property type="term" value="F:RNA binding"/>
    <property type="evidence" value="ECO:0007669"/>
    <property type="project" value="InterPro"/>
</dbReference>
<dbReference type="InterPro" id="IPR008991">
    <property type="entry name" value="Translation_prot_SH3-like_sf"/>
</dbReference>
<dbReference type="InterPro" id="IPR005824">
    <property type="entry name" value="KOW"/>
</dbReference>
<reference evidence="6" key="1">
    <citation type="submission" date="2019-07" db="EMBL/GenBank/DDBJ databases">
        <title>Hyphodiscus hymeniophilus genome sequencing and assembly.</title>
        <authorList>
            <person name="Kramer G."/>
            <person name="Nodwell J."/>
        </authorList>
    </citation>
    <scope>NUCLEOTIDE SEQUENCE</scope>
    <source>
        <strain evidence="6">ATCC 34498</strain>
    </source>
</reference>
<evidence type="ECO:0000259" key="5">
    <source>
        <dbReference type="SMART" id="SM00739"/>
    </source>
</evidence>
<evidence type="ECO:0000313" key="7">
    <source>
        <dbReference type="Proteomes" id="UP000785200"/>
    </source>
</evidence>
<comment type="caution">
    <text evidence="6">The sequence shown here is derived from an EMBL/GenBank/DDBJ whole genome shotgun (WGS) entry which is preliminary data.</text>
</comment>
<feature type="domain" description="KOW" evidence="5">
    <location>
        <begin position="109"/>
        <end position="136"/>
    </location>
</feature>
<dbReference type="OrthoDB" id="359154at2759"/>
<evidence type="ECO:0000256" key="1">
    <source>
        <dbReference type="ARBA" id="ARBA00010618"/>
    </source>
</evidence>
<comment type="similarity">
    <text evidence="1">Belongs to the universal ribosomal protein uL24 family.</text>
</comment>
<name>A0A9P6VRT3_9HELO</name>
<sequence length="383" mass="44399">MQKVIRRTILAEKQAIRRNASRSEKRKRDALKNTLEQQGFHRGQEIKDIKAARVARREDWELGPLAPKRDAGANKLTYGTIHTMRTKGPVLSERQQKERSKYVGEKYKTVVVGDRVVITEGRDTGKIGQVVEMDHERGECKVDGLNMMDVRIPDYMLASEQEQDKRPIRSMEQPVPYSWIRLVIQLRNSETGLLEDVICEKVETTKPYYEKRPNGTKAVCSRFITMPDSSRIYIDYPGRSEKARKERKAEEEEKYKDTPSDTLRMEVEQKSFVPTLLRPPMPSSVIDELRNKYSIFRTRHDAEYIEKKLKEDEEKNEKKKLVAKMRTPIKEINRLEKKMKKAKGKGKLTEEMLERIGKVIAEKRNLQLDLAAKIAGEPAVVTA</sequence>
<dbReference type="Proteomes" id="UP000785200">
    <property type="component" value="Unassembled WGS sequence"/>
</dbReference>
<evidence type="ECO:0000256" key="2">
    <source>
        <dbReference type="ARBA" id="ARBA00022980"/>
    </source>
</evidence>
<feature type="compositionally biased region" description="Basic and acidic residues" evidence="4">
    <location>
        <begin position="21"/>
        <end position="31"/>
    </location>
</feature>
<dbReference type="Gene3D" id="2.30.30.30">
    <property type="match status" value="1"/>
</dbReference>
<dbReference type="GO" id="GO:0005840">
    <property type="term" value="C:ribosome"/>
    <property type="evidence" value="ECO:0007669"/>
    <property type="project" value="UniProtKB-KW"/>
</dbReference>
<proteinExistence type="inferred from homology"/>
<dbReference type="InterPro" id="IPR041988">
    <property type="entry name" value="Ribosomal_uL24_KOW"/>
</dbReference>
<dbReference type="Pfam" id="PF22682">
    <property type="entry name" value="Ribosomal_uL24m-like"/>
    <property type="match status" value="1"/>
</dbReference>
<evidence type="ECO:0000313" key="6">
    <source>
        <dbReference type="EMBL" id="KAG0652417.1"/>
    </source>
</evidence>
<gene>
    <name evidence="6" type="ORF">D0Z07_1023</name>
</gene>
<dbReference type="GO" id="GO:1990904">
    <property type="term" value="C:ribonucleoprotein complex"/>
    <property type="evidence" value="ECO:0007669"/>
    <property type="project" value="UniProtKB-KW"/>
</dbReference>
<dbReference type="AlphaFoldDB" id="A0A9P6VRT3"/>
<dbReference type="InterPro" id="IPR014722">
    <property type="entry name" value="Rib_uL2_dom2"/>
</dbReference>
<feature type="region of interest" description="Disordered" evidence="4">
    <location>
        <begin position="240"/>
        <end position="260"/>
    </location>
</feature>
<evidence type="ECO:0000256" key="3">
    <source>
        <dbReference type="ARBA" id="ARBA00023274"/>
    </source>
</evidence>
<protein>
    <recommendedName>
        <fullName evidence="5">KOW domain-containing protein</fullName>
    </recommendedName>
</protein>
<keyword evidence="2" id="KW-0689">Ribosomal protein</keyword>
<keyword evidence="7" id="KW-1185">Reference proteome</keyword>
<keyword evidence="3" id="KW-0687">Ribonucleoprotein</keyword>
<dbReference type="SUPFAM" id="SSF50104">
    <property type="entry name" value="Translation proteins SH3-like domain"/>
    <property type="match status" value="1"/>
</dbReference>
<accession>A0A9P6VRT3</accession>
<feature type="region of interest" description="Disordered" evidence="4">
    <location>
        <begin position="17"/>
        <end position="43"/>
    </location>
</feature>
<dbReference type="CDD" id="cd06089">
    <property type="entry name" value="KOW_RPL26"/>
    <property type="match status" value="1"/>
</dbReference>
<dbReference type="SMART" id="SM00739">
    <property type="entry name" value="KOW"/>
    <property type="match status" value="1"/>
</dbReference>
<organism evidence="6 7">
    <name type="scientific">Hyphodiscus hymeniophilus</name>
    <dbReference type="NCBI Taxonomy" id="353542"/>
    <lineage>
        <taxon>Eukaryota</taxon>
        <taxon>Fungi</taxon>
        <taxon>Dikarya</taxon>
        <taxon>Ascomycota</taxon>
        <taxon>Pezizomycotina</taxon>
        <taxon>Leotiomycetes</taxon>
        <taxon>Helotiales</taxon>
        <taxon>Hyphodiscaceae</taxon>
        <taxon>Hyphodiscus</taxon>
    </lineage>
</organism>
<dbReference type="EMBL" id="VNKQ01000003">
    <property type="protein sequence ID" value="KAG0652417.1"/>
    <property type="molecule type" value="Genomic_DNA"/>
</dbReference>
<evidence type="ECO:0000256" key="4">
    <source>
        <dbReference type="SAM" id="MobiDB-lite"/>
    </source>
</evidence>